<evidence type="ECO:0000256" key="1">
    <source>
        <dbReference type="SAM" id="SignalP"/>
    </source>
</evidence>
<name>A0ABV4RA74_9ACTN</name>
<gene>
    <name evidence="2" type="ORF">SM436_35460</name>
</gene>
<evidence type="ECO:0000313" key="3">
    <source>
        <dbReference type="Proteomes" id="UP001569904"/>
    </source>
</evidence>
<evidence type="ECO:0000313" key="2">
    <source>
        <dbReference type="EMBL" id="MFA1559020.1"/>
    </source>
</evidence>
<dbReference type="Proteomes" id="UP001569904">
    <property type="component" value="Unassembled WGS sequence"/>
</dbReference>
<protein>
    <submittedName>
        <fullName evidence="2">Uncharacterized protein</fullName>
    </submittedName>
</protein>
<feature type="signal peptide" evidence="1">
    <location>
        <begin position="1"/>
        <end position="31"/>
    </location>
</feature>
<feature type="chain" id="PRO_5046200844" evidence="1">
    <location>
        <begin position="32"/>
        <end position="58"/>
    </location>
</feature>
<keyword evidence="1" id="KW-0732">Signal</keyword>
<accession>A0ABV4RA74</accession>
<sequence>MGLVSEMKKAVSVVACGGMLTLTVAASPVQAAETTIPQLIVVDPMAVENWNADVTVTG</sequence>
<proteinExistence type="predicted"/>
<dbReference type="EMBL" id="JAXCEH010000039">
    <property type="protein sequence ID" value="MFA1559020.1"/>
    <property type="molecule type" value="Genomic_DNA"/>
</dbReference>
<reference evidence="2 3" key="1">
    <citation type="submission" date="2023-11" db="EMBL/GenBank/DDBJ databases">
        <title>Actinomadura monticuli sp. nov., isolated from volcanic ash.</title>
        <authorList>
            <person name="Lee S.D."/>
            <person name="Yang H."/>
            <person name="Kim I.S."/>
        </authorList>
    </citation>
    <scope>NUCLEOTIDE SEQUENCE [LARGE SCALE GENOMIC DNA]</scope>
    <source>
        <strain evidence="2 3">DSM 45346</strain>
    </source>
</reference>
<organism evidence="2 3">
    <name type="scientific">Actinomadura chokoriensis</name>
    <dbReference type="NCBI Taxonomy" id="454156"/>
    <lineage>
        <taxon>Bacteria</taxon>
        <taxon>Bacillati</taxon>
        <taxon>Actinomycetota</taxon>
        <taxon>Actinomycetes</taxon>
        <taxon>Streptosporangiales</taxon>
        <taxon>Thermomonosporaceae</taxon>
        <taxon>Actinomadura</taxon>
    </lineage>
</organism>
<dbReference type="RefSeq" id="WP_371946038.1">
    <property type="nucleotide sequence ID" value="NZ_JAXCEH010000039.1"/>
</dbReference>
<keyword evidence="3" id="KW-1185">Reference proteome</keyword>
<comment type="caution">
    <text evidence="2">The sequence shown here is derived from an EMBL/GenBank/DDBJ whole genome shotgun (WGS) entry which is preliminary data.</text>
</comment>